<feature type="region of interest" description="Disordered" evidence="1">
    <location>
        <begin position="1"/>
        <end position="27"/>
    </location>
</feature>
<organism evidence="2 3">
    <name type="scientific">Meloidogyne graminicola</name>
    <dbReference type="NCBI Taxonomy" id="189291"/>
    <lineage>
        <taxon>Eukaryota</taxon>
        <taxon>Metazoa</taxon>
        <taxon>Ecdysozoa</taxon>
        <taxon>Nematoda</taxon>
        <taxon>Chromadorea</taxon>
        <taxon>Rhabditida</taxon>
        <taxon>Tylenchina</taxon>
        <taxon>Tylenchomorpha</taxon>
        <taxon>Tylenchoidea</taxon>
        <taxon>Meloidogynidae</taxon>
        <taxon>Meloidogyninae</taxon>
        <taxon>Meloidogyne</taxon>
    </lineage>
</organism>
<dbReference type="AlphaFoldDB" id="A0A8S9ZWC8"/>
<dbReference type="SUPFAM" id="SSF54791">
    <property type="entry name" value="Eukaryotic type KH-domain (KH-domain type I)"/>
    <property type="match status" value="1"/>
</dbReference>
<dbReference type="OrthoDB" id="271862at2759"/>
<protein>
    <submittedName>
        <fullName evidence="2">KH_10 domain-containing protein</fullName>
    </submittedName>
</protein>
<dbReference type="Gene3D" id="3.30.310.270">
    <property type="match status" value="2"/>
</dbReference>
<sequence length="471" mass="53779">MSAASKARFNNRRNSSSASSGTPPSVHSQFGSMFHSCQESASLYNEFIRRNIDCSEQKRRAEYVRCHHMATQQHLASSPIVSLPRQNIPNKVRLTIEVQSSDFCSLHNGREAWAVNDSLSDIIKDTDCMLQFANIQDETSEQMGIFNQVTIIGELTNVDIAMNRIRALCPITIATPLYNLKDEIESKDVADLIRQWQKSEEYREHSLVQFSLLYPPTPFSLMNNTEIDIPMNIPFLVLRASRKDCGKTMAGACEAVTKLLFKERPLFFAYLKIPISQRRMIVGSPEGALISAISTNTNATIHFPSSDKSTFNDKSTSNYYLSGAAGSVVHAVRSIQDISPVRIEFEVENNHLVSALSQTNEDHRELDQFDLERAVIVQFRKSVYEGGFRLELEDMRHSLTLMTSEENIHNLYIVRQHLLIEPCWKNDRFQKNNKPKYLEYLKVLVMESYMRSYIGLGNKVISVCRCRRVKE</sequence>
<dbReference type="InterPro" id="IPR036612">
    <property type="entry name" value="KH_dom_type_1_sf"/>
</dbReference>
<dbReference type="Pfam" id="PF22801">
    <property type="entry name" value="KH_GLD-3_1st"/>
    <property type="match status" value="1"/>
</dbReference>
<reference evidence="2" key="1">
    <citation type="journal article" date="2020" name="Ecol. Evol.">
        <title>Genome structure and content of the rice root-knot nematode (Meloidogyne graminicola).</title>
        <authorList>
            <person name="Phan N.T."/>
            <person name="Danchin E.G.J."/>
            <person name="Klopp C."/>
            <person name="Perfus-Barbeoch L."/>
            <person name="Kozlowski D.K."/>
            <person name="Koutsovoulos G.D."/>
            <person name="Lopez-Roques C."/>
            <person name="Bouchez O."/>
            <person name="Zahm M."/>
            <person name="Besnard G."/>
            <person name="Bellafiore S."/>
        </authorList>
    </citation>
    <scope>NUCLEOTIDE SEQUENCE</scope>
    <source>
        <strain evidence="2">VN-18</strain>
    </source>
</reference>
<feature type="compositionally biased region" description="Low complexity" evidence="1">
    <location>
        <begin position="1"/>
        <end position="20"/>
    </location>
</feature>
<dbReference type="GO" id="GO:0003723">
    <property type="term" value="F:RNA binding"/>
    <property type="evidence" value="ECO:0007669"/>
    <property type="project" value="InterPro"/>
</dbReference>
<evidence type="ECO:0000256" key="1">
    <source>
        <dbReference type="SAM" id="MobiDB-lite"/>
    </source>
</evidence>
<dbReference type="Proteomes" id="UP000605970">
    <property type="component" value="Unassembled WGS sequence"/>
</dbReference>
<accession>A0A8S9ZWC8</accession>
<keyword evidence="3" id="KW-1185">Reference proteome</keyword>
<gene>
    <name evidence="2" type="ORF">Mgra_00003186</name>
</gene>
<dbReference type="EMBL" id="JABEBT010000020">
    <property type="protein sequence ID" value="KAF7637443.1"/>
    <property type="molecule type" value="Genomic_DNA"/>
</dbReference>
<proteinExistence type="predicted"/>
<comment type="caution">
    <text evidence="2">The sequence shown here is derived from an EMBL/GenBank/DDBJ whole genome shotgun (WGS) entry which is preliminary data.</text>
</comment>
<evidence type="ECO:0000313" key="3">
    <source>
        <dbReference type="Proteomes" id="UP000605970"/>
    </source>
</evidence>
<evidence type="ECO:0000313" key="2">
    <source>
        <dbReference type="EMBL" id="KAF7637443.1"/>
    </source>
</evidence>
<name>A0A8S9ZWC8_9BILA</name>